<evidence type="ECO:0000259" key="20">
    <source>
        <dbReference type="PROSITE" id="PS51383"/>
    </source>
</evidence>
<dbReference type="PROSITE" id="PS51383">
    <property type="entry name" value="YJEF_C_3"/>
    <property type="match status" value="1"/>
</dbReference>
<dbReference type="SUPFAM" id="SSF64153">
    <property type="entry name" value="YjeF N-terminal domain-like"/>
    <property type="match status" value="1"/>
</dbReference>
<dbReference type="PANTHER" id="PTHR12592">
    <property type="entry name" value="ATP-DEPENDENT (S)-NAD(P)H-HYDRATE DEHYDRATASE FAMILY MEMBER"/>
    <property type="match status" value="1"/>
</dbReference>
<dbReference type="Gene3D" id="3.40.1190.20">
    <property type="match status" value="1"/>
</dbReference>
<evidence type="ECO:0000256" key="18">
    <source>
        <dbReference type="HAMAP-Rule" id="MF_01966"/>
    </source>
</evidence>
<comment type="similarity">
    <text evidence="4 19">In the C-terminal section; belongs to the NnrD/CARKD family.</text>
</comment>
<dbReference type="GO" id="GO:0005524">
    <property type="term" value="F:ATP binding"/>
    <property type="evidence" value="ECO:0007669"/>
    <property type="project" value="UniProtKB-UniRule"/>
</dbReference>
<feature type="binding site" evidence="18">
    <location>
        <position position="133"/>
    </location>
    <ligand>
        <name>(6S)-NADPHX</name>
        <dbReference type="ChEBI" id="CHEBI:64076"/>
    </ligand>
</feature>
<feature type="binding site" evidence="18">
    <location>
        <begin position="58"/>
        <end position="62"/>
    </location>
    <ligand>
        <name>(6S)-NADPHX</name>
        <dbReference type="ChEBI" id="CHEBI:64076"/>
    </ligand>
</feature>
<dbReference type="NCBIfam" id="TIGR00197">
    <property type="entry name" value="yjeF_nterm"/>
    <property type="match status" value="1"/>
</dbReference>
<dbReference type="InterPro" id="IPR029056">
    <property type="entry name" value="Ribokinase-like"/>
</dbReference>
<feature type="binding site" evidence="18">
    <location>
        <position position="154"/>
    </location>
    <ligand>
        <name>K(+)</name>
        <dbReference type="ChEBI" id="CHEBI:29103"/>
    </ligand>
</feature>
<keyword evidence="9 18" id="KW-0630">Potassium</keyword>
<evidence type="ECO:0000256" key="2">
    <source>
        <dbReference type="ARBA" id="ARBA00000909"/>
    </source>
</evidence>
<comment type="function">
    <text evidence="17">Catalyzes the dehydration of the S-form of NAD(P)HX at the expense of ADP, which is converted to AMP. Together with NAD(P)HX epimerase, which catalyzes the epimerization of the S- and R-forms, the enzyme allows the repair of both epimers of NAD(P)HX, a damaged form of NAD(P)H that is a result of enzymatic or heat-dependent hydration.</text>
</comment>
<dbReference type="Pfam" id="PF01256">
    <property type="entry name" value="Carb_kinase"/>
    <property type="match status" value="1"/>
</dbReference>
<evidence type="ECO:0000256" key="10">
    <source>
        <dbReference type="ARBA" id="ARBA00023027"/>
    </source>
</evidence>
<evidence type="ECO:0000256" key="4">
    <source>
        <dbReference type="ARBA" id="ARBA00009524"/>
    </source>
</evidence>
<comment type="similarity">
    <text evidence="17">Belongs to the NnrD/CARKD family.</text>
</comment>
<evidence type="ECO:0000256" key="9">
    <source>
        <dbReference type="ARBA" id="ARBA00022958"/>
    </source>
</evidence>
<evidence type="ECO:0000256" key="7">
    <source>
        <dbReference type="ARBA" id="ARBA00022840"/>
    </source>
</evidence>
<keyword evidence="23" id="KW-1185">Reference proteome</keyword>
<dbReference type="Gene3D" id="3.40.50.10260">
    <property type="entry name" value="YjeF N-terminal domain"/>
    <property type="match status" value="1"/>
</dbReference>
<dbReference type="PIRSF" id="PIRSF017184">
    <property type="entry name" value="Nnr"/>
    <property type="match status" value="1"/>
</dbReference>
<dbReference type="InterPro" id="IPR004443">
    <property type="entry name" value="YjeF_N_dom"/>
</dbReference>
<sequence length="500" mass="52179">MHEILTPEEMGRADRLAVETGGFESFRLMLNAGAAVAAEVLARFPDAAGYDVLCGPGNNGGDGYVIARLLRERGLDVNLWRTEAPRPGSDAARAAEECPVEARPLDAFEPRQGRVMIDALFGAGLARPVEGIYAVVLEKASAAKARVVGVDLPSGVSGDSGAILGTAIAAELTVTFFRKKPGHLLYPGRALCGETVVADIGIGEAVLETIRPHCRENHPAIWATLLPRPEADTHKYRRGHVAVFSGGPSATGAARLAARGALRIGAGAVTVLSPAAAMAVNAMHLTAIMLRRVEEAEELAAFQHERVPQAYVFGPAFGVGEKACAFVETLLRPREEVPAASLVLDADGITSFADSRDRLFEAVKASGGDVVLTPHLGEFKRLFPDLAADGRSKLEMAREAARMSGAIVLLKGPDTVIAAPDGETVINANGTPYLATAGSGDVLAGMIAGLLGQGMPAFAAACAAVYLHAEAGRAFGPGLIAEDLPEALPAVLRARFAEEH</sequence>
<feature type="binding site" evidence="17">
    <location>
        <position position="440"/>
    </location>
    <ligand>
        <name>AMP</name>
        <dbReference type="ChEBI" id="CHEBI:456215"/>
    </ligand>
</feature>
<protein>
    <recommendedName>
        <fullName evidence="19">Bifunctional NAD(P)H-hydrate repair enzyme</fullName>
    </recommendedName>
    <alternativeName>
        <fullName evidence="19">Nicotinamide nucleotide repair protein</fullName>
    </alternativeName>
    <domain>
        <recommendedName>
            <fullName evidence="19">ADP-dependent (S)-NAD(P)H-hydrate dehydratase</fullName>
            <ecNumber evidence="19">4.2.1.136</ecNumber>
        </recommendedName>
        <alternativeName>
            <fullName evidence="19">ADP-dependent NAD(P)HX dehydratase</fullName>
        </alternativeName>
    </domain>
    <domain>
        <recommendedName>
            <fullName evidence="19">NAD(P)H-hydrate epimerase</fullName>
            <ecNumber evidence="19">5.1.99.6</ecNumber>
        </recommendedName>
    </domain>
</protein>
<evidence type="ECO:0000256" key="6">
    <source>
        <dbReference type="ARBA" id="ARBA00022741"/>
    </source>
</evidence>
<evidence type="ECO:0000256" key="14">
    <source>
        <dbReference type="ARBA" id="ARBA00025153"/>
    </source>
</evidence>
<evidence type="ECO:0000256" key="5">
    <source>
        <dbReference type="ARBA" id="ARBA00022723"/>
    </source>
</evidence>
<comment type="catalytic activity">
    <reaction evidence="1 18 19">
        <text>(6R)-NADHX = (6S)-NADHX</text>
        <dbReference type="Rhea" id="RHEA:32215"/>
        <dbReference type="ChEBI" id="CHEBI:64074"/>
        <dbReference type="ChEBI" id="CHEBI:64075"/>
        <dbReference type="EC" id="5.1.99.6"/>
    </reaction>
</comment>
<dbReference type="HAMAP" id="MF_01966">
    <property type="entry name" value="NADHX_epimerase"/>
    <property type="match status" value="1"/>
</dbReference>
<dbReference type="PROSITE" id="PS01050">
    <property type="entry name" value="YJEF_C_2"/>
    <property type="match status" value="1"/>
</dbReference>
<dbReference type="GO" id="GO:0052856">
    <property type="term" value="F:NAD(P)HX epimerase activity"/>
    <property type="evidence" value="ECO:0007669"/>
    <property type="project" value="UniProtKB-UniRule"/>
</dbReference>
<dbReference type="InterPro" id="IPR036652">
    <property type="entry name" value="YjeF_N_dom_sf"/>
</dbReference>
<comment type="function">
    <text evidence="18">Catalyzes the epimerization of the S- and R-forms of NAD(P)HX, a damaged form of NAD(P)H that is a result of enzymatic or heat-dependent hydration. This is a prerequisite for the S-specific NAD(P)H-hydrate dehydratase to allow the repair of both epimers of NAD(P)HX.</text>
</comment>
<comment type="caution">
    <text evidence="22">The sequence shown here is derived from an EMBL/GenBank/DDBJ whole genome shotgun (WGS) entry which is preliminary data.</text>
</comment>
<evidence type="ECO:0000256" key="1">
    <source>
        <dbReference type="ARBA" id="ARBA00000013"/>
    </source>
</evidence>
<comment type="cofactor">
    <cofactor evidence="18 19">
        <name>K(+)</name>
        <dbReference type="ChEBI" id="CHEBI:29103"/>
    </cofactor>
    <text evidence="18 19">Binds 1 potassium ion per subunit.</text>
</comment>
<name>A0A9X2XAC2_9HYPH</name>
<keyword evidence="7 17" id="KW-0067">ATP-binding</keyword>
<feature type="binding site" evidence="18">
    <location>
        <position position="151"/>
    </location>
    <ligand>
        <name>(6S)-NADPHX</name>
        <dbReference type="ChEBI" id="CHEBI:64076"/>
    </ligand>
</feature>
<comment type="function">
    <text evidence="14 19">Bifunctional enzyme that catalyzes the epimerization of the S- and R-forms of NAD(P)HX and the dehydration of the S-form of NAD(P)HX at the expense of ADP, which is converted to AMP. This allows the repair of both epimers of NAD(P)HX, a damaged form of NAD(P)H that is a result of enzymatic or heat-dependent hydration.</text>
</comment>
<dbReference type="AlphaFoldDB" id="A0A9X2XAC2"/>
<evidence type="ECO:0000256" key="19">
    <source>
        <dbReference type="PIRNR" id="PIRNR017184"/>
    </source>
</evidence>
<feature type="domain" description="YjeF N-terminal" evidence="21">
    <location>
        <begin position="10"/>
        <end position="208"/>
    </location>
</feature>
<evidence type="ECO:0000256" key="11">
    <source>
        <dbReference type="ARBA" id="ARBA00023235"/>
    </source>
</evidence>
<dbReference type="PANTHER" id="PTHR12592:SF0">
    <property type="entry name" value="ATP-DEPENDENT (S)-NAD(P)H-HYDRATE DEHYDRATASE"/>
    <property type="match status" value="1"/>
</dbReference>
<dbReference type="GO" id="GO:0046496">
    <property type="term" value="P:nicotinamide nucleotide metabolic process"/>
    <property type="evidence" value="ECO:0007669"/>
    <property type="project" value="UniProtKB-UniRule"/>
</dbReference>
<dbReference type="EC" id="5.1.99.6" evidence="19"/>
<comment type="similarity">
    <text evidence="18">Belongs to the NnrE/AIBP family.</text>
</comment>
<feature type="binding site" evidence="18">
    <location>
        <begin position="122"/>
        <end position="128"/>
    </location>
    <ligand>
        <name>(6S)-NADPHX</name>
        <dbReference type="ChEBI" id="CHEBI:64076"/>
    </ligand>
</feature>
<dbReference type="GO" id="GO:0046872">
    <property type="term" value="F:metal ion binding"/>
    <property type="evidence" value="ECO:0007669"/>
    <property type="project" value="UniProtKB-UniRule"/>
</dbReference>
<dbReference type="EC" id="4.2.1.136" evidence="19"/>
<dbReference type="EMBL" id="JAODNV010000012">
    <property type="protein sequence ID" value="MCT8991066.1"/>
    <property type="molecule type" value="Genomic_DNA"/>
</dbReference>
<accession>A0A9X2XAC2</accession>
<comment type="caution">
    <text evidence="17">Lacks conserved residue(s) required for the propagation of feature annotation.</text>
</comment>
<comment type="similarity">
    <text evidence="3 19">In the N-terminal section; belongs to the NnrE/AIBP family.</text>
</comment>
<comment type="catalytic activity">
    <reaction evidence="16 17 19">
        <text>(6S)-NADPHX + ADP = AMP + phosphate + NADPH + H(+)</text>
        <dbReference type="Rhea" id="RHEA:32235"/>
        <dbReference type="ChEBI" id="CHEBI:15378"/>
        <dbReference type="ChEBI" id="CHEBI:43474"/>
        <dbReference type="ChEBI" id="CHEBI:57783"/>
        <dbReference type="ChEBI" id="CHEBI:64076"/>
        <dbReference type="ChEBI" id="CHEBI:456215"/>
        <dbReference type="ChEBI" id="CHEBI:456216"/>
        <dbReference type="EC" id="4.2.1.136"/>
    </reaction>
</comment>
<evidence type="ECO:0000256" key="12">
    <source>
        <dbReference type="ARBA" id="ARBA00023239"/>
    </source>
</evidence>
<dbReference type="PROSITE" id="PS51385">
    <property type="entry name" value="YJEF_N"/>
    <property type="match status" value="1"/>
</dbReference>
<keyword evidence="8 17" id="KW-0521">NADP</keyword>
<keyword evidence="10 17" id="KW-0520">NAD</keyword>
<feature type="binding site" evidence="18">
    <location>
        <position position="59"/>
    </location>
    <ligand>
        <name>K(+)</name>
        <dbReference type="ChEBI" id="CHEBI:29103"/>
    </ligand>
</feature>
<dbReference type="SUPFAM" id="SSF53613">
    <property type="entry name" value="Ribokinase-like"/>
    <property type="match status" value="1"/>
</dbReference>
<keyword evidence="6 17" id="KW-0547">Nucleotide-binding</keyword>
<dbReference type="GO" id="GO:0110051">
    <property type="term" value="P:metabolite repair"/>
    <property type="evidence" value="ECO:0007669"/>
    <property type="project" value="TreeGrafter"/>
</dbReference>
<dbReference type="InterPro" id="IPR000631">
    <property type="entry name" value="CARKD"/>
</dbReference>
<evidence type="ECO:0000256" key="16">
    <source>
        <dbReference type="ARBA" id="ARBA00049209"/>
    </source>
</evidence>
<feature type="binding site" evidence="18">
    <location>
        <position position="118"/>
    </location>
    <ligand>
        <name>K(+)</name>
        <dbReference type="ChEBI" id="CHEBI:29103"/>
    </ligand>
</feature>
<keyword evidence="11 18" id="KW-0413">Isomerase</keyword>
<organism evidence="22 23">
    <name type="scientific">Chelativorans petroleitrophicus</name>
    <dbReference type="NCBI Taxonomy" id="2975484"/>
    <lineage>
        <taxon>Bacteria</taxon>
        <taxon>Pseudomonadati</taxon>
        <taxon>Pseudomonadota</taxon>
        <taxon>Alphaproteobacteria</taxon>
        <taxon>Hyphomicrobiales</taxon>
        <taxon>Phyllobacteriaceae</taxon>
        <taxon>Chelativorans</taxon>
    </lineage>
</organism>
<dbReference type="GO" id="GO:0052855">
    <property type="term" value="F:ADP-dependent NAD(P)H-hydrate dehydratase activity"/>
    <property type="evidence" value="ECO:0007669"/>
    <property type="project" value="UniProtKB-UniRule"/>
</dbReference>
<comment type="cofactor">
    <cofactor evidence="17">
        <name>Mg(2+)</name>
        <dbReference type="ChEBI" id="CHEBI:18420"/>
    </cofactor>
</comment>
<comment type="catalytic activity">
    <reaction evidence="2 18 19">
        <text>(6R)-NADPHX = (6S)-NADPHX</text>
        <dbReference type="Rhea" id="RHEA:32227"/>
        <dbReference type="ChEBI" id="CHEBI:64076"/>
        <dbReference type="ChEBI" id="CHEBI:64077"/>
        <dbReference type="EC" id="5.1.99.6"/>
    </reaction>
</comment>
<evidence type="ECO:0000313" key="23">
    <source>
        <dbReference type="Proteomes" id="UP001149009"/>
    </source>
</evidence>
<evidence type="ECO:0000313" key="22">
    <source>
        <dbReference type="EMBL" id="MCT8991066.1"/>
    </source>
</evidence>
<proteinExistence type="inferred from homology"/>
<keyword evidence="12 17" id="KW-0456">Lyase</keyword>
<feature type="binding site" evidence="17">
    <location>
        <position position="375"/>
    </location>
    <ligand>
        <name>(6S)-NADPHX</name>
        <dbReference type="ChEBI" id="CHEBI:64076"/>
    </ligand>
</feature>
<comment type="catalytic activity">
    <reaction evidence="15 17 19">
        <text>(6S)-NADHX + ADP = AMP + phosphate + NADH + H(+)</text>
        <dbReference type="Rhea" id="RHEA:32223"/>
        <dbReference type="ChEBI" id="CHEBI:15378"/>
        <dbReference type="ChEBI" id="CHEBI:43474"/>
        <dbReference type="ChEBI" id="CHEBI:57945"/>
        <dbReference type="ChEBI" id="CHEBI:64074"/>
        <dbReference type="ChEBI" id="CHEBI:456215"/>
        <dbReference type="ChEBI" id="CHEBI:456216"/>
        <dbReference type="EC" id="4.2.1.136"/>
    </reaction>
</comment>
<feature type="domain" description="YjeF C-terminal" evidence="20">
    <location>
        <begin position="218"/>
        <end position="495"/>
    </location>
</feature>
<feature type="binding site" evidence="17">
    <location>
        <begin position="411"/>
        <end position="415"/>
    </location>
    <ligand>
        <name>AMP</name>
        <dbReference type="ChEBI" id="CHEBI:456215"/>
    </ligand>
</feature>
<feature type="binding site" evidence="17">
    <location>
        <position position="253"/>
    </location>
    <ligand>
        <name>(6S)-NADPHX</name>
        <dbReference type="ChEBI" id="CHEBI:64076"/>
    </ligand>
</feature>
<dbReference type="CDD" id="cd01171">
    <property type="entry name" value="YXKO-related"/>
    <property type="match status" value="1"/>
</dbReference>
<dbReference type="InterPro" id="IPR030677">
    <property type="entry name" value="Nnr"/>
</dbReference>
<evidence type="ECO:0000256" key="17">
    <source>
        <dbReference type="HAMAP-Rule" id="MF_01965"/>
    </source>
</evidence>
<dbReference type="RefSeq" id="WP_261515961.1">
    <property type="nucleotide sequence ID" value="NZ_JAODNV010000012.1"/>
</dbReference>
<evidence type="ECO:0000259" key="21">
    <source>
        <dbReference type="PROSITE" id="PS51385"/>
    </source>
</evidence>
<dbReference type="Pfam" id="PF03853">
    <property type="entry name" value="YjeF_N"/>
    <property type="match status" value="1"/>
</dbReference>
<dbReference type="NCBIfam" id="TIGR00196">
    <property type="entry name" value="yjeF_cterm"/>
    <property type="match status" value="1"/>
</dbReference>
<reference evidence="22" key="1">
    <citation type="submission" date="2022-08" db="EMBL/GenBank/DDBJ databases">
        <title>Chelativorans sichuanense sp. nov., a paraffin oil-degrading bacterium isolated from a mixture of oil-based drill cuttings and paddy soil.</title>
        <authorList>
            <person name="Yu J."/>
            <person name="Liu H."/>
            <person name="Chen Q."/>
        </authorList>
    </citation>
    <scope>NUCLEOTIDE SEQUENCE</scope>
    <source>
        <strain evidence="22">SCAU 2101</strain>
    </source>
</reference>
<evidence type="ECO:0000256" key="15">
    <source>
        <dbReference type="ARBA" id="ARBA00048238"/>
    </source>
</evidence>
<keyword evidence="5 18" id="KW-0479">Metal-binding</keyword>
<dbReference type="Proteomes" id="UP001149009">
    <property type="component" value="Unassembled WGS sequence"/>
</dbReference>
<feature type="binding site" evidence="17">
    <location>
        <position position="441"/>
    </location>
    <ligand>
        <name>(6S)-NADPHX</name>
        <dbReference type="ChEBI" id="CHEBI:64076"/>
    </ligand>
</feature>
<dbReference type="HAMAP" id="MF_01965">
    <property type="entry name" value="NADHX_dehydratase"/>
    <property type="match status" value="1"/>
</dbReference>
<keyword evidence="13" id="KW-0511">Multifunctional enzyme</keyword>
<evidence type="ECO:0000256" key="8">
    <source>
        <dbReference type="ARBA" id="ARBA00022857"/>
    </source>
</evidence>
<evidence type="ECO:0000256" key="13">
    <source>
        <dbReference type="ARBA" id="ARBA00023268"/>
    </source>
</evidence>
<evidence type="ECO:0000256" key="3">
    <source>
        <dbReference type="ARBA" id="ARBA00006001"/>
    </source>
</evidence>
<dbReference type="InterPro" id="IPR017953">
    <property type="entry name" value="Carbohydrate_kinase_pred_CS"/>
</dbReference>
<gene>
    <name evidence="17" type="primary">nnrD</name>
    <name evidence="18" type="synonym">nnrE</name>
    <name evidence="22" type="ORF">NYR54_12305</name>
</gene>
<comment type="subunit">
    <text evidence="17">Homotetramer.</text>
</comment>